<gene>
    <name evidence="2" type="primary">ORF155773</name>
</gene>
<name>A0A0B7B194_9EUPU</name>
<dbReference type="AlphaFoldDB" id="A0A0B7B194"/>
<evidence type="ECO:0000256" key="1">
    <source>
        <dbReference type="SAM" id="Phobius"/>
    </source>
</evidence>
<sequence>MKQPERELRRSYMKFKHNRCLLLHELYIFSSGDLIPCLLAQYNKIHQYSGIFVVLLLMTQC</sequence>
<protein>
    <submittedName>
        <fullName evidence="2">Uncharacterized protein</fullName>
    </submittedName>
</protein>
<dbReference type="EMBL" id="HACG01039933">
    <property type="protein sequence ID" value="CEK86798.1"/>
    <property type="molecule type" value="Transcribed_RNA"/>
</dbReference>
<keyword evidence="1" id="KW-1133">Transmembrane helix</keyword>
<proteinExistence type="predicted"/>
<feature type="transmembrane region" description="Helical" evidence="1">
    <location>
        <begin position="21"/>
        <end position="42"/>
    </location>
</feature>
<keyword evidence="1" id="KW-0472">Membrane</keyword>
<accession>A0A0B7B194</accession>
<reference evidence="2" key="1">
    <citation type="submission" date="2014-12" db="EMBL/GenBank/DDBJ databases">
        <title>Insight into the proteome of Arion vulgaris.</title>
        <authorList>
            <person name="Aradska J."/>
            <person name="Bulat T."/>
            <person name="Smidak R."/>
            <person name="Sarate P."/>
            <person name="Gangsoo J."/>
            <person name="Sialana F."/>
            <person name="Bilban M."/>
            <person name="Lubec G."/>
        </authorList>
    </citation>
    <scope>NUCLEOTIDE SEQUENCE</scope>
    <source>
        <tissue evidence="2">Skin</tissue>
    </source>
</reference>
<evidence type="ECO:0000313" key="2">
    <source>
        <dbReference type="EMBL" id="CEK86798.1"/>
    </source>
</evidence>
<organism evidence="2">
    <name type="scientific">Arion vulgaris</name>
    <dbReference type="NCBI Taxonomy" id="1028688"/>
    <lineage>
        <taxon>Eukaryota</taxon>
        <taxon>Metazoa</taxon>
        <taxon>Spiralia</taxon>
        <taxon>Lophotrochozoa</taxon>
        <taxon>Mollusca</taxon>
        <taxon>Gastropoda</taxon>
        <taxon>Heterobranchia</taxon>
        <taxon>Euthyneura</taxon>
        <taxon>Panpulmonata</taxon>
        <taxon>Eupulmonata</taxon>
        <taxon>Stylommatophora</taxon>
        <taxon>Helicina</taxon>
        <taxon>Arionoidea</taxon>
        <taxon>Arionidae</taxon>
        <taxon>Arion</taxon>
    </lineage>
</organism>
<keyword evidence="1" id="KW-0812">Transmembrane</keyword>